<accession>A0A3A4FDB3</accession>
<dbReference type="Gene3D" id="1.10.3210.10">
    <property type="entry name" value="Hypothetical protein af1432"/>
    <property type="match status" value="1"/>
</dbReference>
<dbReference type="RefSeq" id="WP_119901819.1">
    <property type="nucleotide sequence ID" value="NZ_QYZP01000001.1"/>
</dbReference>
<dbReference type="InterPro" id="IPR025109">
    <property type="entry name" value="DUF4031"/>
</dbReference>
<evidence type="ECO:0000313" key="3">
    <source>
        <dbReference type="Proteomes" id="UP000266615"/>
    </source>
</evidence>
<keyword evidence="3" id="KW-1185">Reference proteome</keyword>
<protein>
    <submittedName>
        <fullName evidence="2">DUF4031 domain-containing protein</fullName>
    </submittedName>
</protein>
<dbReference type="Pfam" id="PF13223">
    <property type="entry name" value="DUF4031"/>
    <property type="match status" value="1"/>
</dbReference>
<comment type="caution">
    <text evidence="2">The sequence shown here is derived from an EMBL/GenBank/DDBJ whole genome shotgun (WGS) entry which is preliminary data.</text>
</comment>
<evidence type="ECO:0000259" key="1">
    <source>
        <dbReference type="Pfam" id="PF13223"/>
    </source>
</evidence>
<name>A0A3A4FDB3_9MICC</name>
<proteinExistence type="predicted"/>
<gene>
    <name evidence="2" type="ORF">D3250_02835</name>
</gene>
<organism evidence="2 3">
    <name type="scientific">Nesterenkonia natronophila</name>
    <dbReference type="NCBI Taxonomy" id="2174932"/>
    <lineage>
        <taxon>Bacteria</taxon>
        <taxon>Bacillati</taxon>
        <taxon>Actinomycetota</taxon>
        <taxon>Actinomycetes</taxon>
        <taxon>Micrococcales</taxon>
        <taxon>Micrococcaceae</taxon>
        <taxon>Nesterenkonia</taxon>
    </lineage>
</organism>
<sequence>MGIFIDPPAWPAHGTLFSHVVSDVSLRELHMFANTAAISERAFDRDHYDVPAHRFEDLVQLGAEPVSGHQLARILAASGLRVKARDRPEKLRSGLLRRWRKLGEMTGSDAARDAWDAVGQEVLNRWSEPHRHYHALPHLLSVLRVSSMLEEAGELRGSASRSVPLAAWFHDAVYEGKAGEDEEKSAQLAQQQLDRLLADAEVEEVGRLIRLTATHSPQEGDTAGAVLTDADLEVLGRPSHEYLRYVSQVRADYAHVDDQDFAQGRAAVLRSLLSVPRLFHTRTGYERWEAPARSNLETELNELQRTE</sequence>
<feature type="domain" description="DUF4031" evidence="1">
    <location>
        <begin position="3"/>
        <end position="77"/>
    </location>
</feature>
<dbReference type="PANTHER" id="PTHR21174">
    <property type="match status" value="1"/>
</dbReference>
<reference evidence="2 3" key="1">
    <citation type="submission" date="2018-09" db="EMBL/GenBank/DDBJ databases">
        <title>Nesterenkonia natronophila sp. nov., an alkaliphilic actinobacteriume isolated from a soda lake, and emended description of the genus Nesterenkonia.</title>
        <authorList>
            <person name="Menes R.J."/>
            <person name="Iriarte A."/>
        </authorList>
    </citation>
    <scope>NUCLEOTIDE SEQUENCE [LARGE SCALE GENOMIC DNA]</scope>
    <source>
        <strain evidence="2 3">M8</strain>
    </source>
</reference>
<dbReference type="SUPFAM" id="SSF109604">
    <property type="entry name" value="HD-domain/PDEase-like"/>
    <property type="match status" value="1"/>
</dbReference>
<dbReference type="InterPro" id="IPR009218">
    <property type="entry name" value="HD_phosphohydro"/>
</dbReference>
<dbReference type="EMBL" id="QYZP01000001">
    <property type="protein sequence ID" value="RJN32774.1"/>
    <property type="molecule type" value="Genomic_DNA"/>
</dbReference>
<dbReference type="Proteomes" id="UP000266615">
    <property type="component" value="Unassembled WGS sequence"/>
</dbReference>
<dbReference type="AlphaFoldDB" id="A0A3A4FDB3"/>
<dbReference type="OrthoDB" id="9808993at2"/>
<dbReference type="PANTHER" id="PTHR21174:SF0">
    <property type="entry name" value="HD PHOSPHOHYDROLASE FAMILY PROTEIN-RELATED"/>
    <property type="match status" value="1"/>
</dbReference>
<evidence type="ECO:0000313" key="2">
    <source>
        <dbReference type="EMBL" id="RJN32774.1"/>
    </source>
</evidence>